<dbReference type="InterPro" id="IPR039421">
    <property type="entry name" value="Type_1_exporter"/>
</dbReference>
<name>A0A2N5XUW7_9HYPH</name>
<evidence type="ECO:0000256" key="8">
    <source>
        <dbReference type="SAM" id="Phobius"/>
    </source>
</evidence>
<evidence type="ECO:0000313" key="11">
    <source>
        <dbReference type="EMBL" id="PLW78284.1"/>
    </source>
</evidence>
<dbReference type="CDD" id="cd03228">
    <property type="entry name" value="ABCC_MRP_Like"/>
    <property type="match status" value="1"/>
</dbReference>
<evidence type="ECO:0000256" key="6">
    <source>
        <dbReference type="ARBA" id="ARBA00022989"/>
    </source>
</evidence>
<dbReference type="InterPro" id="IPR011527">
    <property type="entry name" value="ABC1_TM_dom"/>
</dbReference>
<evidence type="ECO:0000313" key="12">
    <source>
        <dbReference type="Proteomes" id="UP000234881"/>
    </source>
</evidence>
<comment type="similarity">
    <text evidence="2">Belongs to the ABC transporter superfamily.</text>
</comment>
<dbReference type="GO" id="GO:0034775">
    <property type="term" value="P:glutathione transmembrane transport"/>
    <property type="evidence" value="ECO:0007669"/>
    <property type="project" value="InterPro"/>
</dbReference>
<feature type="transmembrane region" description="Helical" evidence="8">
    <location>
        <begin position="146"/>
        <end position="167"/>
    </location>
</feature>
<dbReference type="NCBIfam" id="TIGR02868">
    <property type="entry name" value="CydC"/>
    <property type="match status" value="1"/>
</dbReference>
<keyword evidence="5" id="KW-0067">ATP-binding</keyword>
<protein>
    <submittedName>
        <fullName evidence="11">Thiol reductant ABC exporter subunit CydC</fullName>
    </submittedName>
</protein>
<dbReference type="GO" id="GO:0005524">
    <property type="term" value="F:ATP binding"/>
    <property type="evidence" value="ECO:0007669"/>
    <property type="project" value="UniProtKB-KW"/>
</dbReference>
<dbReference type="GO" id="GO:0034040">
    <property type="term" value="F:ATPase-coupled lipid transmembrane transporter activity"/>
    <property type="evidence" value="ECO:0007669"/>
    <property type="project" value="TreeGrafter"/>
</dbReference>
<feature type="transmembrane region" description="Helical" evidence="8">
    <location>
        <begin position="28"/>
        <end position="49"/>
    </location>
</feature>
<organism evidence="11 12">
    <name type="scientific">Cohaesibacter celericrescens</name>
    <dbReference type="NCBI Taxonomy" id="2067669"/>
    <lineage>
        <taxon>Bacteria</taxon>
        <taxon>Pseudomonadati</taxon>
        <taxon>Pseudomonadota</taxon>
        <taxon>Alphaproteobacteria</taxon>
        <taxon>Hyphomicrobiales</taxon>
        <taxon>Cohaesibacteraceae</taxon>
    </lineage>
</organism>
<dbReference type="GO" id="GO:0016887">
    <property type="term" value="F:ATP hydrolysis activity"/>
    <property type="evidence" value="ECO:0007669"/>
    <property type="project" value="InterPro"/>
</dbReference>
<evidence type="ECO:0000256" key="5">
    <source>
        <dbReference type="ARBA" id="ARBA00022840"/>
    </source>
</evidence>
<dbReference type="InterPro" id="IPR017871">
    <property type="entry name" value="ABC_transporter-like_CS"/>
</dbReference>
<feature type="transmembrane region" description="Helical" evidence="8">
    <location>
        <begin position="55"/>
        <end position="73"/>
    </location>
</feature>
<dbReference type="Pfam" id="PF00664">
    <property type="entry name" value="ABC_membrane"/>
    <property type="match status" value="1"/>
</dbReference>
<dbReference type="InterPro" id="IPR003439">
    <property type="entry name" value="ABC_transporter-like_ATP-bd"/>
</dbReference>
<proteinExistence type="inferred from homology"/>
<dbReference type="PROSITE" id="PS00211">
    <property type="entry name" value="ABC_TRANSPORTER_1"/>
    <property type="match status" value="1"/>
</dbReference>
<dbReference type="SMART" id="SM00382">
    <property type="entry name" value="AAA"/>
    <property type="match status" value="1"/>
</dbReference>
<dbReference type="AlphaFoldDB" id="A0A2N5XUW7"/>
<feature type="transmembrane region" description="Helical" evidence="8">
    <location>
        <begin position="264"/>
        <end position="283"/>
    </location>
</feature>
<dbReference type="SUPFAM" id="SSF90123">
    <property type="entry name" value="ABC transporter transmembrane region"/>
    <property type="match status" value="1"/>
</dbReference>
<evidence type="ECO:0000256" key="3">
    <source>
        <dbReference type="ARBA" id="ARBA00022692"/>
    </source>
</evidence>
<dbReference type="PANTHER" id="PTHR24221">
    <property type="entry name" value="ATP-BINDING CASSETTE SUB-FAMILY B"/>
    <property type="match status" value="1"/>
</dbReference>
<dbReference type="InterPro" id="IPR014223">
    <property type="entry name" value="ABC_CydC/D"/>
</dbReference>
<reference evidence="11 12" key="1">
    <citation type="submission" date="2018-01" db="EMBL/GenBank/DDBJ databases">
        <title>The draft genome sequence of Cohaesibacter sp. H1304.</title>
        <authorList>
            <person name="Wang N.-N."/>
            <person name="Du Z.-J."/>
        </authorList>
    </citation>
    <scope>NUCLEOTIDE SEQUENCE [LARGE SCALE GENOMIC DNA]</scope>
    <source>
        <strain evidence="11 12">H1304</strain>
    </source>
</reference>
<dbReference type="PANTHER" id="PTHR24221:SF653">
    <property type="entry name" value="TRANSPORT ATP-BINDING PROTEIN CYDC"/>
    <property type="match status" value="1"/>
</dbReference>
<evidence type="ECO:0000256" key="2">
    <source>
        <dbReference type="ARBA" id="ARBA00005417"/>
    </source>
</evidence>
<keyword evidence="7 8" id="KW-0472">Membrane</keyword>
<dbReference type="Proteomes" id="UP000234881">
    <property type="component" value="Unassembled WGS sequence"/>
</dbReference>
<dbReference type="Pfam" id="PF00005">
    <property type="entry name" value="ABC_tran"/>
    <property type="match status" value="1"/>
</dbReference>
<evidence type="ECO:0000259" key="9">
    <source>
        <dbReference type="PROSITE" id="PS50893"/>
    </source>
</evidence>
<sequence>MPLWYRACLTRRRTVIDILRLLRLMRPWAGWILLGVFVSVLTLLANVTLMAMSGWFIASMALAGLAGVSMNYFTPAAVIRAMAITRTVGRYVERLVTHEATLRLVAHLRRWFYDRLEPLAPSGLQSERSGDLFSRIGADISVLENFYLRTLVPSLVALITLPLFVLFNARYSPVLAFGMACLYGMSGLILPLALRYFGKTASQQLVLQQAHIRTDLVEGLQGMREMLVYGRDCDFRHALQEQSQDLSNSQKHLANLQAASQSTITLAANCAIFLVLLTIVPQIEAGLLSGPSLPMLGLFVLASFEAILPLPLAVQSLIAAQMAARRLFAIADKPPLVVETSDALEQLASPSCPKLQLDAVTLRYPEQEKPAFSNLSLTLLAGKSVAIVGPSGSGKSSMINALTGFWPIEKGQILLDGVPHNQMTGEPLRAYFAVAPQHPHIFNSTVRGNLLLANESASDEDLYRVCAHVELSDLIASMPKGLDTFVGEAGETLSGGQIKRLALARALVSPAPILILDEPGEGLDPRMERRILENIVMGEKGRSIILITHRKAGLNLVQAVHTLSAE</sequence>
<dbReference type="EMBL" id="PKUQ01000009">
    <property type="protein sequence ID" value="PLW78284.1"/>
    <property type="molecule type" value="Genomic_DNA"/>
</dbReference>
<keyword evidence="6 8" id="KW-1133">Transmembrane helix</keyword>
<keyword evidence="12" id="KW-1185">Reference proteome</keyword>
<evidence type="ECO:0000256" key="7">
    <source>
        <dbReference type="ARBA" id="ARBA00023136"/>
    </source>
</evidence>
<keyword evidence="3 8" id="KW-0812">Transmembrane</keyword>
<dbReference type="GO" id="GO:0045454">
    <property type="term" value="P:cell redox homeostasis"/>
    <property type="evidence" value="ECO:0007669"/>
    <property type="project" value="InterPro"/>
</dbReference>
<dbReference type="GO" id="GO:0005886">
    <property type="term" value="C:plasma membrane"/>
    <property type="evidence" value="ECO:0007669"/>
    <property type="project" value="UniProtKB-SubCell"/>
</dbReference>
<feature type="domain" description="ABC transporter" evidence="9">
    <location>
        <begin position="355"/>
        <end position="566"/>
    </location>
</feature>
<dbReference type="CDD" id="cd18585">
    <property type="entry name" value="ABC_6TM_CydC"/>
    <property type="match status" value="1"/>
</dbReference>
<feature type="transmembrane region" description="Helical" evidence="8">
    <location>
        <begin position="295"/>
        <end position="318"/>
    </location>
</feature>
<dbReference type="GO" id="GO:0140359">
    <property type="term" value="F:ABC-type transporter activity"/>
    <property type="evidence" value="ECO:0007669"/>
    <property type="project" value="InterPro"/>
</dbReference>
<dbReference type="Gene3D" id="1.20.1560.10">
    <property type="entry name" value="ABC transporter type 1, transmembrane domain"/>
    <property type="match status" value="1"/>
</dbReference>
<evidence type="ECO:0000256" key="4">
    <source>
        <dbReference type="ARBA" id="ARBA00022741"/>
    </source>
</evidence>
<dbReference type="InterPro" id="IPR027417">
    <property type="entry name" value="P-loop_NTPase"/>
</dbReference>
<dbReference type="OrthoDB" id="5288404at2"/>
<feature type="domain" description="ABC transmembrane type-1" evidence="10">
    <location>
        <begin position="33"/>
        <end position="322"/>
    </location>
</feature>
<dbReference type="InterPro" id="IPR003593">
    <property type="entry name" value="AAA+_ATPase"/>
</dbReference>
<dbReference type="SUPFAM" id="SSF52540">
    <property type="entry name" value="P-loop containing nucleoside triphosphate hydrolases"/>
    <property type="match status" value="1"/>
</dbReference>
<evidence type="ECO:0000259" key="10">
    <source>
        <dbReference type="PROSITE" id="PS50929"/>
    </source>
</evidence>
<evidence type="ECO:0000256" key="1">
    <source>
        <dbReference type="ARBA" id="ARBA00004651"/>
    </source>
</evidence>
<feature type="transmembrane region" description="Helical" evidence="8">
    <location>
        <begin position="173"/>
        <end position="194"/>
    </location>
</feature>
<accession>A0A2N5XUW7</accession>
<comment type="subcellular location">
    <subcellularLocation>
        <location evidence="1">Cell membrane</location>
        <topology evidence="1">Multi-pass membrane protein</topology>
    </subcellularLocation>
</comment>
<dbReference type="InterPro" id="IPR036640">
    <property type="entry name" value="ABC1_TM_sf"/>
</dbReference>
<gene>
    <name evidence="11" type="primary">cydC</name>
    <name evidence="11" type="ORF">C0081_05375</name>
</gene>
<dbReference type="PROSITE" id="PS50893">
    <property type="entry name" value="ABC_TRANSPORTER_2"/>
    <property type="match status" value="1"/>
</dbReference>
<dbReference type="Gene3D" id="3.40.50.300">
    <property type="entry name" value="P-loop containing nucleotide triphosphate hydrolases"/>
    <property type="match status" value="1"/>
</dbReference>
<comment type="caution">
    <text evidence="11">The sequence shown here is derived from an EMBL/GenBank/DDBJ whole genome shotgun (WGS) entry which is preliminary data.</text>
</comment>
<dbReference type="PROSITE" id="PS50929">
    <property type="entry name" value="ABC_TM1F"/>
    <property type="match status" value="1"/>
</dbReference>
<keyword evidence="4" id="KW-0547">Nucleotide-binding</keyword>